<dbReference type="Pfam" id="PF12273">
    <property type="entry name" value="RCR"/>
    <property type="match status" value="1"/>
</dbReference>
<sequence>MTKKECDSAGNCYYIFNAWQSWGRWVLLGCLIFVLFALIPISGYLMSVYRMRQGLPPIVGCAWMFPNPYKHAQTSEDQRNLTQNEQRYRPHTELDSYREQKNLAFEREMSAGSLSEEYSYPSSNEKFEQP</sequence>
<keyword evidence="2" id="KW-0812">Transmembrane</keyword>
<evidence type="ECO:0000313" key="3">
    <source>
        <dbReference type="EMBL" id="GMM50265.1"/>
    </source>
</evidence>
<keyword evidence="2" id="KW-0472">Membrane</keyword>
<dbReference type="Proteomes" id="UP001362899">
    <property type="component" value="Unassembled WGS sequence"/>
</dbReference>
<dbReference type="PANTHER" id="PTHR28187">
    <property type="entry name" value="PROTEIN RCR1-RELATED"/>
    <property type="match status" value="1"/>
</dbReference>
<keyword evidence="2" id="KW-1133">Transmembrane helix</keyword>
<feature type="region of interest" description="Disordered" evidence="1">
    <location>
        <begin position="110"/>
        <end position="130"/>
    </location>
</feature>
<name>A0AAV5RFU7_STABA</name>
<dbReference type="GO" id="GO:0016192">
    <property type="term" value="P:vesicle-mediated transport"/>
    <property type="evidence" value="ECO:0007669"/>
    <property type="project" value="TreeGrafter"/>
</dbReference>
<feature type="region of interest" description="Disordered" evidence="1">
    <location>
        <begin position="73"/>
        <end position="97"/>
    </location>
</feature>
<reference evidence="3 4" key="1">
    <citation type="journal article" date="2023" name="Elife">
        <title>Identification of key yeast species and microbe-microbe interactions impacting larval growth of Drosophila in the wild.</title>
        <authorList>
            <person name="Mure A."/>
            <person name="Sugiura Y."/>
            <person name="Maeda R."/>
            <person name="Honda K."/>
            <person name="Sakurai N."/>
            <person name="Takahashi Y."/>
            <person name="Watada M."/>
            <person name="Katoh T."/>
            <person name="Gotoh A."/>
            <person name="Gotoh Y."/>
            <person name="Taniguchi I."/>
            <person name="Nakamura K."/>
            <person name="Hayashi T."/>
            <person name="Katayama T."/>
            <person name="Uemura T."/>
            <person name="Hattori Y."/>
        </authorList>
    </citation>
    <scope>NUCLEOTIDE SEQUENCE [LARGE SCALE GENOMIC DNA]</scope>
    <source>
        <strain evidence="3 4">SB-73</strain>
    </source>
</reference>
<keyword evidence="4" id="KW-1185">Reference proteome</keyword>
<feature type="compositionally biased region" description="Basic and acidic residues" evidence="1">
    <location>
        <begin position="86"/>
        <end position="97"/>
    </location>
</feature>
<dbReference type="AlphaFoldDB" id="A0AAV5RFU7"/>
<dbReference type="PANTHER" id="PTHR28187:SF1">
    <property type="entry name" value="PROTEIN RCR1-RELATED"/>
    <property type="match status" value="1"/>
</dbReference>
<gene>
    <name evidence="3" type="ORF">DASB73_012230</name>
</gene>
<evidence type="ECO:0000256" key="2">
    <source>
        <dbReference type="SAM" id="Phobius"/>
    </source>
</evidence>
<feature type="transmembrane region" description="Helical" evidence="2">
    <location>
        <begin position="25"/>
        <end position="46"/>
    </location>
</feature>
<dbReference type="EMBL" id="BTGC01000003">
    <property type="protein sequence ID" value="GMM50265.1"/>
    <property type="molecule type" value="Genomic_DNA"/>
</dbReference>
<dbReference type="InterPro" id="IPR020999">
    <property type="entry name" value="Chitin_synth_reg_RCR"/>
</dbReference>
<evidence type="ECO:0000313" key="4">
    <source>
        <dbReference type="Proteomes" id="UP001362899"/>
    </source>
</evidence>
<comment type="caution">
    <text evidence="3">The sequence shown here is derived from an EMBL/GenBank/DDBJ whole genome shotgun (WGS) entry which is preliminary data.</text>
</comment>
<protein>
    <submittedName>
        <fullName evidence="3">Uncharacterized protein</fullName>
    </submittedName>
</protein>
<proteinExistence type="predicted"/>
<organism evidence="3 4">
    <name type="scientific">Starmerella bacillaris</name>
    <name type="common">Yeast</name>
    <name type="synonym">Candida zemplinina</name>
    <dbReference type="NCBI Taxonomy" id="1247836"/>
    <lineage>
        <taxon>Eukaryota</taxon>
        <taxon>Fungi</taxon>
        <taxon>Dikarya</taxon>
        <taxon>Ascomycota</taxon>
        <taxon>Saccharomycotina</taxon>
        <taxon>Dipodascomycetes</taxon>
        <taxon>Dipodascales</taxon>
        <taxon>Trichomonascaceae</taxon>
        <taxon>Starmerella</taxon>
    </lineage>
</organism>
<accession>A0AAV5RFU7</accession>
<evidence type="ECO:0000256" key="1">
    <source>
        <dbReference type="SAM" id="MobiDB-lite"/>
    </source>
</evidence>